<evidence type="ECO:0000313" key="3">
    <source>
        <dbReference type="EMBL" id="GFB22595.1"/>
    </source>
</evidence>
<sequence>MTTATIEVEVASSHSAEKVFKVLCDFDAITPKVNPSVFKSIETIEGNGAVGTVKLISFGDGVPFTTGKSKVDVVDASNFTYSYTFFEGDVLMGIANSITHSIKITPSANGGSVYKQTVTYNCISDEKPSEEALNFEKAEYEKTFKAMEAYAAAQS</sequence>
<protein>
    <submittedName>
        <fullName evidence="3">Root allergen protein-like</fullName>
    </submittedName>
</protein>
<dbReference type="Pfam" id="PF00407">
    <property type="entry name" value="Bet_v_1"/>
    <property type="match status" value="1"/>
</dbReference>
<reference evidence="3" key="1">
    <citation type="journal article" date="2019" name="Sci. Rep.">
        <title>Draft genome of Tanacetum cinerariifolium, the natural source of mosquito coil.</title>
        <authorList>
            <person name="Yamashiro T."/>
            <person name="Shiraishi A."/>
            <person name="Satake H."/>
            <person name="Nakayama K."/>
        </authorList>
    </citation>
    <scope>NUCLEOTIDE SEQUENCE</scope>
</reference>
<dbReference type="InterPro" id="IPR023393">
    <property type="entry name" value="START-like_dom_sf"/>
</dbReference>
<dbReference type="GO" id="GO:0006952">
    <property type="term" value="P:defense response"/>
    <property type="evidence" value="ECO:0007669"/>
    <property type="project" value="InterPro"/>
</dbReference>
<dbReference type="GO" id="GO:0009738">
    <property type="term" value="P:abscisic acid-activated signaling pathway"/>
    <property type="evidence" value="ECO:0007669"/>
    <property type="project" value="InterPro"/>
</dbReference>
<proteinExistence type="inferred from homology"/>
<dbReference type="PRINTS" id="PR00634">
    <property type="entry name" value="BETALLERGEN"/>
</dbReference>
<dbReference type="GO" id="GO:0010427">
    <property type="term" value="F:abscisic acid binding"/>
    <property type="evidence" value="ECO:0007669"/>
    <property type="project" value="InterPro"/>
</dbReference>
<organism evidence="3">
    <name type="scientific">Tanacetum cinerariifolium</name>
    <name type="common">Dalmatian daisy</name>
    <name type="synonym">Chrysanthemum cinerariifolium</name>
    <dbReference type="NCBI Taxonomy" id="118510"/>
    <lineage>
        <taxon>Eukaryota</taxon>
        <taxon>Viridiplantae</taxon>
        <taxon>Streptophyta</taxon>
        <taxon>Embryophyta</taxon>
        <taxon>Tracheophyta</taxon>
        <taxon>Spermatophyta</taxon>
        <taxon>Magnoliopsida</taxon>
        <taxon>eudicotyledons</taxon>
        <taxon>Gunneridae</taxon>
        <taxon>Pentapetalae</taxon>
        <taxon>asterids</taxon>
        <taxon>campanulids</taxon>
        <taxon>Asterales</taxon>
        <taxon>Asteraceae</taxon>
        <taxon>Asteroideae</taxon>
        <taxon>Anthemideae</taxon>
        <taxon>Anthemidinae</taxon>
        <taxon>Tanacetum</taxon>
    </lineage>
</organism>
<gene>
    <name evidence="3" type="ORF">Tci_694566</name>
</gene>
<name>A0A699L8U6_TANCI</name>
<comment type="similarity">
    <text evidence="1">Belongs to the BetVI family.</text>
</comment>
<dbReference type="PANTHER" id="PTHR31213:SF55">
    <property type="entry name" value="STRESS-INDUCED PROTEIN SAM22"/>
    <property type="match status" value="1"/>
</dbReference>
<dbReference type="GO" id="GO:0005634">
    <property type="term" value="C:nucleus"/>
    <property type="evidence" value="ECO:0007669"/>
    <property type="project" value="TreeGrafter"/>
</dbReference>
<dbReference type="Gene3D" id="3.30.530.20">
    <property type="match status" value="1"/>
</dbReference>
<dbReference type="PANTHER" id="PTHR31213">
    <property type="entry name" value="OS08G0374000 PROTEIN-RELATED"/>
    <property type="match status" value="1"/>
</dbReference>
<comment type="caution">
    <text evidence="3">The sequence shown here is derived from an EMBL/GenBank/DDBJ whole genome shotgun (WGS) entry which is preliminary data.</text>
</comment>
<dbReference type="InterPro" id="IPR050279">
    <property type="entry name" value="Plant_def-hormone_signal"/>
</dbReference>
<feature type="domain" description="Bet v I/Major latex protein" evidence="2">
    <location>
        <begin position="1"/>
        <end position="154"/>
    </location>
</feature>
<dbReference type="GO" id="GO:0004864">
    <property type="term" value="F:protein phosphatase inhibitor activity"/>
    <property type="evidence" value="ECO:0007669"/>
    <property type="project" value="InterPro"/>
</dbReference>
<evidence type="ECO:0000256" key="1">
    <source>
        <dbReference type="ARBA" id="ARBA00009744"/>
    </source>
</evidence>
<dbReference type="AlphaFoldDB" id="A0A699L8U6"/>
<dbReference type="InterPro" id="IPR024949">
    <property type="entry name" value="Bet_v_I_allergen"/>
</dbReference>
<dbReference type="SUPFAM" id="SSF55961">
    <property type="entry name" value="Bet v1-like"/>
    <property type="match status" value="1"/>
</dbReference>
<dbReference type="SMART" id="SM01037">
    <property type="entry name" value="Bet_v_1"/>
    <property type="match status" value="1"/>
</dbReference>
<dbReference type="InterPro" id="IPR000916">
    <property type="entry name" value="Bet_v_I/MLP"/>
</dbReference>
<evidence type="ECO:0000259" key="2">
    <source>
        <dbReference type="SMART" id="SM01037"/>
    </source>
</evidence>
<dbReference type="GO" id="GO:0038023">
    <property type="term" value="F:signaling receptor activity"/>
    <property type="evidence" value="ECO:0007669"/>
    <property type="project" value="InterPro"/>
</dbReference>
<dbReference type="FunFam" id="3.30.530.20:FF:000007">
    <property type="entry name" value="Major pollen allergen Bet v 1-A"/>
    <property type="match status" value="1"/>
</dbReference>
<accession>A0A699L8U6</accession>
<dbReference type="GO" id="GO:0005737">
    <property type="term" value="C:cytoplasm"/>
    <property type="evidence" value="ECO:0007669"/>
    <property type="project" value="TreeGrafter"/>
</dbReference>
<dbReference type="EMBL" id="BKCJ010579780">
    <property type="protein sequence ID" value="GFB22595.1"/>
    <property type="molecule type" value="Genomic_DNA"/>
</dbReference>
<dbReference type="CDD" id="cd07816">
    <property type="entry name" value="Bet_v1-like"/>
    <property type="match status" value="1"/>
</dbReference>